<feature type="transmembrane region" description="Helical" evidence="1">
    <location>
        <begin position="108"/>
        <end position="124"/>
    </location>
</feature>
<dbReference type="InterPro" id="IPR000917">
    <property type="entry name" value="Sulfatase_N"/>
</dbReference>
<keyword evidence="1" id="KW-1133">Transmembrane helix</keyword>
<dbReference type="Gene3D" id="3.40.720.10">
    <property type="entry name" value="Alkaline Phosphatase, subunit A"/>
    <property type="match status" value="1"/>
</dbReference>
<dbReference type="InterPro" id="IPR017850">
    <property type="entry name" value="Alkaline_phosphatase_core_sf"/>
</dbReference>
<dbReference type="SUPFAM" id="SSF53649">
    <property type="entry name" value="Alkaline phosphatase-like"/>
    <property type="match status" value="1"/>
</dbReference>
<evidence type="ECO:0000259" key="2">
    <source>
        <dbReference type="Pfam" id="PF00884"/>
    </source>
</evidence>
<evidence type="ECO:0000313" key="4">
    <source>
        <dbReference type="Proteomes" id="UP001464555"/>
    </source>
</evidence>
<organism evidence="3 4">
    <name type="scientific">Flavobacterium arundinis</name>
    <dbReference type="NCBI Taxonomy" id="3139143"/>
    <lineage>
        <taxon>Bacteria</taxon>
        <taxon>Pseudomonadati</taxon>
        <taxon>Bacteroidota</taxon>
        <taxon>Flavobacteriia</taxon>
        <taxon>Flavobacteriales</taxon>
        <taxon>Flavobacteriaceae</taxon>
        <taxon>Flavobacterium</taxon>
    </lineage>
</organism>
<gene>
    <name evidence="3" type="ORF">AAEO56_07630</name>
</gene>
<protein>
    <submittedName>
        <fullName evidence="3">Sulfatase-like hydrolase/transferase</fullName>
    </submittedName>
</protein>
<keyword evidence="4" id="KW-1185">Reference proteome</keyword>
<evidence type="ECO:0000313" key="3">
    <source>
        <dbReference type="EMBL" id="MEL1244124.1"/>
    </source>
</evidence>
<dbReference type="Pfam" id="PF00884">
    <property type="entry name" value="Sulfatase"/>
    <property type="match status" value="1"/>
</dbReference>
<keyword evidence="1" id="KW-0472">Membrane</keyword>
<sequence length="489" mass="57283">MFEKLRNRFKIFLDSPKDVPLLAGFISGFYPFLFFYSNNYPSVNTWQHTGFFFLLYVVPAVFITVVCYIIFGVIDKLKTYRKHLLFVLPVIITSALLSYIMYFTFKKKILLCLLIIMCLLSLKLHNHYKRILVLILVMALFPVFRIAIHIYQDTMPMQWVKQEDDILNIKFRHKPNIYMIQPDGYASEQIMEKPPYSYQNDFYGWLEGSGFKVYDGFRSNYPASLTSNASIFAMKHHYFDYLLFPSIEMPNAREAIMDNNAVKVLKGNGYASFFLAEDEYLRQNRTKGNYDYYNFEREDIPLYTKGDKLVREVYYDLEKVVKNKTGNPKFVFVEKVLPHHIHFDGTGKKAERDEYIAKIRQANGWLKKTIATIEANDSNAVIIILADHGGWVGMENYNEFCSTKDESLVRSTFGTLAAIKWNGLEHSEYDKKLKTNVNVFRVLFSCLAENTSYLNHLEKDTSYNIRYESFMDGVYELIDQNGKVVREKQ</sequence>
<proteinExistence type="predicted"/>
<keyword evidence="1" id="KW-0812">Transmembrane</keyword>
<accession>A0ABU9HVH8</accession>
<dbReference type="EMBL" id="JBBYHR010000003">
    <property type="protein sequence ID" value="MEL1244124.1"/>
    <property type="molecule type" value="Genomic_DNA"/>
</dbReference>
<feature type="domain" description="Sulfatase N-terminal" evidence="2">
    <location>
        <begin position="263"/>
        <end position="441"/>
    </location>
</feature>
<feature type="transmembrane region" description="Helical" evidence="1">
    <location>
        <begin position="83"/>
        <end position="102"/>
    </location>
</feature>
<feature type="transmembrane region" description="Helical" evidence="1">
    <location>
        <begin position="21"/>
        <end position="38"/>
    </location>
</feature>
<evidence type="ECO:0000256" key="1">
    <source>
        <dbReference type="SAM" id="Phobius"/>
    </source>
</evidence>
<dbReference type="RefSeq" id="WP_341696435.1">
    <property type="nucleotide sequence ID" value="NZ_JBBYHR010000003.1"/>
</dbReference>
<reference evidence="3 4" key="1">
    <citation type="submission" date="2024-04" db="EMBL/GenBank/DDBJ databases">
        <title>Flavobacterium sp. DGU11 16S ribosomal RNA gene Genome sequencing and assembly.</title>
        <authorList>
            <person name="Park S."/>
        </authorList>
    </citation>
    <scope>NUCLEOTIDE SEQUENCE [LARGE SCALE GENOMIC DNA]</scope>
    <source>
        <strain evidence="3 4">DGU11</strain>
    </source>
</reference>
<dbReference type="Proteomes" id="UP001464555">
    <property type="component" value="Unassembled WGS sequence"/>
</dbReference>
<feature type="transmembrane region" description="Helical" evidence="1">
    <location>
        <begin position="50"/>
        <end position="71"/>
    </location>
</feature>
<feature type="transmembrane region" description="Helical" evidence="1">
    <location>
        <begin position="131"/>
        <end position="151"/>
    </location>
</feature>
<name>A0ABU9HVH8_9FLAO</name>
<comment type="caution">
    <text evidence="3">The sequence shown here is derived from an EMBL/GenBank/DDBJ whole genome shotgun (WGS) entry which is preliminary data.</text>
</comment>